<dbReference type="EMBL" id="JMQI01000046">
    <property type="protein sequence ID" value="KDN20127.1"/>
    <property type="molecule type" value="Genomic_DNA"/>
</dbReference>
<protein>
    <submittedName>
        <fullName evidence="2">Membrane protein</fullName>
    </submittedName>
</protein>
<keyword evidence="1" id="KW-1133">Transmembrane helix</keyword>
<reference evidence="2 3" key="1">
    <citation type="submission" date="2014-05" db="EMBL/GenBank/DDBJ databases">
        <title>Draft genome sequence of Amycolatopsis rifamycinica DSM 46095.</title>
        <authorList>
            <person name="Lal R."/>
            <person name="Saxena A."/>
            <person name="Kumari R."/>
            <person name="Mukherjee U."/>
            <person name="Singh P."/>
            <person name="Sangwan N."/>
            <person name="Mahato N.K."/>
        </authorList>
    </citation>
    <scope>NUCLEOTIDE SEQUENCE [LARGE SCALE GENOMIC DNA]</scope>
    <source>
        <strain evidence="2 3">DSM 46095</strain>
    </source>
</reference>
<evidence type="ECO:0000313" key="2">
    <source>
        <dbReference type="EMBL" id="KDN20127.1"/>
    </source>
</evidence>
<dbReference type="eggNOG" id="ENOG5031AT3">
    <property type="taxonomic scope" value="Bacteria"/>
</dbReference>
<keyword evidence="1" id="KW-0812">Transmembrane</keyword>
<gene>
    <name evidence="2" type="ORF">DV20_21810</name>
</gene>
<comment type="caution">
    <text evidence="2">The sequence shown here is derived from an EMBL/GenBank/DDBJ whole genome shotgun (WGS) entry which is preliminary data.</text>
</comment>
<dbReference type="STRING" id="287986.DV20_21810"/>
<accession>A0A066U2P4</accession>
<organism evidence="2 3">
    <name type="scientific">Amycolatopsis rifamycinica</name>
    <dbReference type="NCBI Taxonomy" id="287986"/>
    <lineage>
        <taxon>Bacteria</taxon>
        <taxon>Bacillati</taxon>
        <taxon>Actinomycetota</taxon>
        <taxon>Actinomycetes</taxon>
        <taxon>Pseudonocardiales</taxon>
        <taxon>Pseudonocardiaceae</taxon>
        <taxon>Amycolatopsis</taxon>
    </lineage>
</organism>
<feature type="transmembrane region" description="Helical" evidence="1">
    <location>
        <begin position="53"/>
        <end position="77"/>
    </location>
</feature>
<proteinExistence type="predicted"/>
<name>A0A066U2P4_9PSEU</name>
<keyword evidence="3" id="KW-1185">Reference proteome</keyword>
<feature type="transmembrane region" description="Helical" evidence="1">
    <location>
        <begin position="84"/>
        <end position="103"/>
    </location>
</feature>
<feature type="transmembrane region" description="Helical" evidence="1">
    <location>
        <begin position="15"/>
        <end position="33"/>
    </location>
</feature>
<evidence type="ECO:0000256" key="1">
    <source>
        <dbReference type="SAM" id="Phobius"/>
    </source>
</evidence>
<dbReference type="Pfam" id="PF14325">
    <property type="entry name" value="DUF4383"/>
    <property type="match status" value="1"/>
</dbReference>
<dbReference type="Proteomes" id="UP000027345">
    <property type="component" value="Unassembled WGS sequence"/>
</dbReference>
<feature type="transmembrane region" description="Helical" evidence="1">
    <location>
        <begin position="123"/>
        <end position="142"/>
    </location>
</feature>
<evidence type="ECO:0000313" key="3">
    <source>
        <dbReference type="Proteomes" id="UP000027345"/>
    </source>
</evidence>
<dbReference type="AlphaFoldDB" id="A0A066U2P4"/>
<sequence length="151" mass="15711">MASMETEVRRTPRQLLAAIVGVVFLLVGVLGFIPGVTTHYDTMTFAGHHSGALLLGVFNVSILHNIVHLAFGVAGLAMARTASGARAFLVGGGVVYLVLWLYGLVIDHGSAANFVPVNTADNWLHLGLAVGMIALGLIPLGATRGPVADSR</sequence>
<keyword evidence="1" id="KW-0472">Membrane</keyword>
<dbReference type="OrthoDB" id="572373at2"/>